<gene>
    <name evidence="2" type="ORF">Lalb_Chr24g0403591</name>
</gene>
<dbReference type="AlphaFoldDB" id="A0A6A4ND47"/>
<evidence type="ECO:0000313" key="3">
    <source>
        <dbReference type="Proteomes" id="UP000447434"/>
    </source>
</evidence>
<evidence type="ECO:0000313" key="2">
    <source>
        <dbReference type="EMBL" id="KAE9586591.1"/>
    </source>
</evidence>
<name>A0A6A4ND47_LUPAL</name>
<keyword evidence="1" id="KW-1133">Transmembrane helix</keyword>
<dbReference type="Proteomes" id="UP000447434">
    <property type="component" value="Chromosome 24"/>
</dbReference>
<sequence>MEKCRLLHEHTTTSLLFFLAFTSYFQLHNLNTTKIRNHPKRLLKFSFYFLSTENRIQYFFLACWISFSNSKFWLVR</sequence>
<keyword evidence="3" id="KW-1185">Reference proteome</keyword>
<reference evidence="3" key="1">
    <citation type="journal article" date="2020" name="Nat. Commun.">
        <title>Genome sequence of the cluster root forming white lupin.</title>
        <authorList>
            <person name="Hufnagel B."/>
            <person name="Marques A."/>
            <person name="Soriano A."/>
            <person name="Marques L."/>
            <person name="Divol F."/>
            <person name="Doumas P."/>
            <person name="Sallet E."/>
            <person name="Mancinotti D."/>
            <person name="Carrere S."/>
            <person name="Marande W."/>
            <person name="Arribat S."/>
            <person name="Keller J."/>
            <person name="Huneau C."/>
            <person name="Blein T."/>
            <person name="Aime D."/>
            <person name="Laguerre M."/>
            <person name="Taylor J."/>
            <person name="Schubert V."/>
            <person name="Nelson M."/>
            <person name="Geu-Flores F."/>
            <person name="Crespi M."/>
            <person name="Gallardo-Guerrero K."/>
            <person name="Delaux P.-M."/>
            <person name="Salse J."/>
            <person name="Berges H."/>
            <person name="Guyot R."/>
            <person name="Gouzy J."/>
            <person name="Peret B."/>
        </authorList>
    </citation>
    <scope>NUCLEOTIDE SEQUENCE [LARGE SCALE GENOMIC DNA]</scope>
    <source>
        <strain evidence="3">cv. Amiga</strain>
    </source>
</reference>
<organism evidence="2 3">
    <name type="scientific">Lupinus albus</name>
    <name type="common">White lupine</name>
    <name type="synonym">Lupinus termis</name>
    <dbReference type="NCBI Taxonomy" id="3870"/>
    <lineage>
        <taxon>Eukaryota</taxon>
        <taxon>Viridiplantae</taxon>
        <taxon>Streptophyta</taxon>
        <taxon>Embryophyta</taxon>
        <taxon>Tracheophyta</taxon>
        <taxon>Spermatophyta</taxon>
        <taxon>Magnoliopsida</taxon>
        <taxon>eudicotyledons</taxon>
        <taxon>Gunneridae</taxon>
        <taxon>Pentapetalae</taxon>
        <taxon>rosids</taxon>
        <taxon>fabids</taxon>
        <taxon>Fabales</taxon>
        <taxon>Fabaceae</taxon>
        <taxon>Papilionoideae</taxon>
        <taxon>50 kb inversion clade</taxon>
        <taxon>genistoids sensu lato</taxon>
        <taxon>core genistoids</taxon>
        <taxon>Genisteae</taxon>
        <taxon>Lupinus</taxon>
    </lineage>
</organism>
<protein>
    <submittedName>
        <fullName evidence="2">Uncharacterized protein</fullName>
    </submittedName>
</protein>
<accession>A0A6A4ND47</accession>
<dbReference type="EMBL" id="WOCE01000024">
    <property type="protein sequence ID" value="KAE9586591.1"/>
    <property type="molecule type" value="Genomic_DNA"/>
</dbReference>
<feature type="transmembrane region" description="Helical" evidence="1">
    <location>
        <begin position="45"/>
        <end position="67"/>
    </location>
</feature>
<feature type="transmembrane region" description="Helical" evidence="1">
    <location>
        <begin position="6"/>
        <end position="25"/>
    </location>
</feature>
<keyword evidence="1" id="KW-0812">Transmembrane</keyword>
<keyword evidence="1" id="KW-0472">Membrane</keyword>
<evidence type="ECO:0000256" key="1">
    <source>
        <dbReference type="SAM" id="Phobius"/>
    </source>
</evidence>
<proteinExistence type="predicted"/>
<comment type="caution">
    <text evidence="2">The sequence shown here is derived from an EMBL/GenBank/DDBJ whole genome shotgun (WGS) entry which is preliminary data.</text>
</comment>